<evidence type="ECO:0000256" key="3">
    <source>
        <dbReference type="ARBA" id="ARBA00022525"/>
    </source>
</evidence>
<proteinExistence type="predicted"/>
<evidence type="ECO:0000256" key="5">
    <source>
        <dbReference type="ARBA" id="ARBA00023180"/>
    </source>
</evidence>
<dbReference type="STRING" id="4572.M8AD80"/>
<dbReference type="PANTHER" id="PTHR31265">
    <property type="entry name" value="OS02G0527500 PROTEIN-RELATED"/>
    <property type="match status" value="1"/>
</dbReference>
<dbReference type="AlphaFoldDB" id="M8AD80"/>
<evidence type="ECO:0000313" key="7">
    <source>
        <dbReference type="EMBL" id="EMS62745.1"/>
    </source>
</evidence>
<evidence type="ECO:0000256" key="2">
    <source>
        <dbReference type="ARBA" id="ARBA00004613"/>
    </source>
</evidence>
<dbReference type="InterPro" id="IPR052437">
    <property type="entry name" value="Pectin_Meth_Modulator"/>
</dbReference>
<dbReference type="EMBL" id="KD077940">
    <property type="protein sequence ID" value="EMS62745.1"/>
    <property type="molecule type" value="Genomic_DNA"/>
</dbReference>
<comment type="subcellular location">
    <subcellularLocation>
        <location evidence="1">Cell envelope</location>
    </subcellularLocation>
    <subcellularLocation>
        <location evidence="2">Secreted</location>
    </subcellularLocation>
</comment>
<protein>
    <recommendedName>
        <fullName evidence="6">DUF642 domain-containing protein</fullName>
    </recommendedName>
</protein>
<dbReference type="Gene3D" id="2.60.120.260">
    <property type="entry name" value="Galactose-binding domain-like"/>
    <property type="match status" value="1"/>
</dbReference>
<keyword evidence="5" id="KW-0325">Glycoprotein</keyword>
<sequence>MAVVVVAPLNIAFLLQIFNCRNRHPSISGTGGTLEPGETMLNGALFLLVCAAARAAASGGDGPLLNGNFECAPNRSQMNGSRVMAANAIPYWKVTGFVEYIESGARQGDMVLTVPEGRHAVQLGTDSSIRQQLSVTRGKLKVSVVPGDDVVADELPVQTVYTSSGWDSYSWAFKAKQGVVSFIIHHGDDHAEDPACGPVIDCVAIRALNPPRATRNNMLINGDFEEGPYITPGSPWGVLVPPMDEDDTSPLPGWMVMSYSKVVNSGYHTTSDGSGTLCGPVIDDVSLALKVDGASTSEVLQQLVVSEMPGVGRDAGKV</sequence>
<keyword evidence="3" id="KW-0964">Secreted</keyword>
<name>M8AD80_TRIUA</name>
<accession>M8AD80</accession>
<dbReference type="GO" id="GO:0005576">
    <property type="term" value="C:extracellular region"/>
    <property type="evidence" value="ECO:0007669"/>
    <property type="project" value="UniProtKB-SubCell"/>
</dbReference>
<evidence type="ECO:0000256" key="4">
    <source>
        <dbReference type="ARBA" id="ARBA00022729"/>
    </source>
</evidence>
<dbReference type="eggNOG" id="ENOG502QRP6">
    <property type="taxonomic scope" value="Eukaryota"/>
</dbReference>
<evidence type="ECO:0000256" key="1">
    <source>
        <dbReference type="ARBA" id="ARBA00004196"/>
    </source>
</evidence>
<dbReference type="InterPro" id="IPR006946">
    <property type="entry name" value="DGR2-like_dom"/>
</dbReference>
<reference evidence="7" key="1">
    <citation type="journal article" date="2013" name="Nature">
        <title>Draft genome of the wheat A-genome progenitor Triticum urartu.</title>
        <authorList>
            <person name="Ling H.Q."/>
            <person name="Zhao S."/>
            <person name="Liu D."/>
            <person name="Wang J."/>
            <person name="Sun H."/>
            <person name="Zhang C."/>
            <person name="Fan H."/>
            <person name="Li D."/>
            <person name="Dong L."/>
            <person name="Tao Y."/>
            <person name="Gao C."/>
            <person name="Wu H."/>
            <person name="Li Y."/>
            <person name="Cui Y."/>
            <person name="Guo X."/>
            <person name="Zheng S."/>
            <person name="Wang B."/>
            <person name="Yu K."/>
            <person name="Liang Q."/>
            <person name="Yang W."/>
            <person name="Lou X."/>
            <person name="Chen J."/>
            <person name="Feng M."/>
            <person name="Jian J."/>
            <person name="Zhang X."/>
            <person name="Luo G."/>
            <person name="Jiang Y."/>
            <person name="Liu J."/>
            <person name="Wang Z."/>
            <person name="Sha Y."/>
            <person name="Zhang B."/>
            <person name="Wu H."/>
            <person name="Tang D."/>
            <person name="Shen Q."/>
            <person name="Xue P."/>
            <person name="Zou S."/>
            <person name="Wang X."/>
            <person name="Liu X."/>
            <person name="Wang F."/>
            <person name="Yang Y."/>
            <person name="An X."/>
            <person name="Dong Z."/>
            <person name="Zhang K."/>
            <person name="Zhang X."/>
            <person name="Luo M.C."/>
            <person name="Dvorak J."/>
            <person name="Tong Y."/>
            <person name="Wang J."/>
            <person name="Yang H."/>
            <person name="Li Z."/>
            <person name="Wang D."/>
            <person name="Zhang A."/>
            <person name="Wang J."/>
        </authorList>
    </citation>
    <scope>NUCLEOTIDE SEQUENCE</scope>
</reference>
<keyword evidence="4" id="KW-0732">Signal</keyword>
<organism evidence="7">
    <name type="scientific">Triticum urartu</name>
    <name type="common">Red wild einkorn</name>
    <name type="synonym">Crithodium urartu</name>
    <dbReference type="NCBI Taxonomy" id="4572"/>
    <lineage>
        <taxon>Eukaryota</taxon>
        <taxon>Viridiplantae</taxon>
        <taxon>Streptophyta</taxon>
        <taxon>Embryophyta</taxon>
        <taxon>Tracheophyta</taxon>
        <taxon>Spermatophyta</taxon>
        <taxon>Magnoliopsida</taxon>
        <taxon>Liliopsida</taxon>
        <taxon>Poales</taxon>
        <taxon>Poaceae</taxon>
        <taxon>BOP clade</taxon>
        <taxon>Pooideae</taxon>
        <taxon>Triticodae</taxon>
        <taxon>Triticeae</taxon>
        <taxon>Triticinae</taxon>
        <taxon>Triticum</taxon>
    </lineage>
</organism>
<feature type="domain" description="DUF642" evidence="6">
    <location>
        <begin position="63"/>
        <end position="206"/>
    </location>
</feature>
<dbReference type="Pfam" id="PF04862">
    <property type="entry name" value="DUF642"/>
    <property type="match status" value="1"/>
</dbReference>
<evidence type="ECO:0000259" key="6">
    <source>
        <dbReference type="Pfam" id="PF04862"/>
    </source>
</evidence>
<dbReference type="PANTHER" id="PTHR31265:SF51">
    <property type="entry name" value="DUF642 DOMAIN-CONTAINING PROTEIN"/>
    <property type="match status" value="1"/>
</dbReference>
<gene>
    <name evidence="7" type="ORF">TRIUR3_16982</name>
</gene>